<dbReference type="InterPro" id="IPR025674">
    <property type="entry name" value="Imm6"/>
</dbReference>
<keyword evidence="2" id="KW-1185">Reference proteome</keyword>
<accession>A0A090IWW5</accession>
<dbReference type="AlphaFoldDB" id="A0A090IWW5"/>
<sequence length="82" mass="9453">MLNSEENIGDILYELLDNEENGITIIQEMSDNETDVEAWNCIIDAVAYTSRLVIFFWIMANLFGRVIRHLSLGYSATGRFYL</sequence>
<name>A0A090IWW5_9BACI</name>
<reference evidence="1 2" key="1">
    <citation type="submission" date="2014-07" db="EMBL/GenBank/DDBJ databases">
        <authorList>
            <person name="Wibberg Daniel"/>
        </authorList>
    </citation>
    <scope>NUCLEOTIDE SEQUENCE [LARGE SCALE GENOMIC DNA]</scope>
</reference>
<organism evidence="1 2">
    <name type="scientific">Caldibacillus thermoamylovorans</name>
    <dbReference type="NCBI Taxonomy" id="35841"/>
    <lineage>
        <taxon>Bacteria</taxon>
        <taxon>Bacillati</taxon>
        <taxon>Bacillota</taxon>
        <taxon>Bacilli</taxon>
        <taxon>Bacillales</taxon>
        <taxon>Bacillaceae</taxon>
        <taxon>Caldibacillus</taxon>
    </lineage>
</organism>
<dbReference type="Pfam" id="PF14434">
    <property type="entry name" value="Imm6"/>
    <property type="match status" value="1"/>
</dbReference>
<dbReference type="RefSeq" id="WP_034771487.1">
    <property type="nucleotide sequence ID" value="NZ_CCRF01000066.1"/>
</dbReference>
<evidence type="ECO:0000313" key="1">
    <source>
        <dbReference type="EMBL" id="CEE02202.1"/>
    </source>
</evidence>
<protein>
    <submittedName>
        <fullName evidence="1">Uncharacterized protein</fullName>
    </submittedName>
</protein>
<gene>
    <name evidence="1" type="ORF">BT1A1_2382</name>
</gene>
<evidence type="ECO:0000313" key="2">
    <source>
        <dbReference type="Proteomes" id="UP000040576"/>
    </source>
</evidence>
<dbReference type="EMBL" id="CCRF01000066">
    <property type="protein sequence ID" value="CEE02202.1"/>
    <property type="molecule type" value="Genomic_DNA"/>
</dbReference>
<proteinExistence type="predicted"/>
<dbReference type="Proteomes" id="UP000040576">
    <property type="component" value="Unassembled WGS sequence"/>
</dbReference>
<dbReference type="GeneID" id="92961662"/>